<dbReference type="Gene3D" id="3.40.50.720">
    <property type="entry name" value="NAD(P)-binding Rossmann-like Domain"/>
    <property type="match status" value="1"/>
</dbReference>
<name>A0A7G5C263_9BACL</name>
<gene>
    <name evidence="2" type="ORF">FPL14_20535</name>
</gene>
<dbReference type="EMBL" id="CP041969">
    <property type="protein sequence ID" value="QMV43297.1"/>
    <property type="molecule type" value="Genomic_DNA"/>
</dbReference>
<dbReference type="KEGG" id="cchl:FPL14_20535"/>
<evidence type="ECO:0000259" key="1">
    <source>
        <dbReference type="Pfam" id="PF05368"/>
    </source>
</evidence>
<evidence type="ECO:0000313" key="2">
    <source>
        <dbReference type="EMBL" id="QMV43297.1"/>
    </source>
</evidence>
<dbReference type="PANTHER" id="PTHR43162:SF1">
    <property type="entry name" value="PRESTALK A DIFFERENTIATION PROTEIN A"/>
    <property type="match status" value="1"/>
</dbReference>
<protein>
    <submittedName>
        <fullName evidence="2">NAD-dependent epimerase/dehydratase family protein</fullName>
    </submittedName>
</protein>
<dbReference type="InterPro" id="IPR051604">
    <property type="entry name" value="Ergot_Alk_Oxidoreductase"/>
</dbReference>
<reference evidence="2 3" key="1">
    <citation type="submission" date="2019-07" db="EMBL/GenBank/DDBJ databases">
        <authorList>
            <person name="Kim J.K."/>
            <person name="Cheong H.-M."/>
            <person name="Choi Y."/>
            <person name="Hwang K.J."/>
            <person name="Lee S."/>
            <person name="Choi C."/>
        </authorList>
    </citation>
    <scope>NUCLEOTIDE SEQUENCE [LARGE SCALE GENOMIC DNA]</scope>
    <source>
        <strain evidence="2 3">KS 22</strain>
    </source>
</reference>
<sequence>MRILVTGGTGTIGSHLVPELLKRKASLRILSRDPQRSRQGYENVEWAQGDLEAPNRLGRVFEQVDAVFLLLGMSRTETAQGVAAVQATKQAGVRKIVFLSVPMHEHMLHIPHIKGKIGIEEAIKQSDIKYTILRPNNFFQNDIWFQEAVMNYGVYPQPLGSVGLHRVDAKDIAYAAANALLLDGYENREFPLIGPVALTGEAIAETYAFHFGKPVRYAGDDLDS</sequence>
<dbReference type="Gene3D" id="3.90.25.10">
    <property type="entry name" value="UDP-galactose 4-epimerase, domain 1"/>
    <property type="match status" value="1"/>
</dbReference>
<proteinExistence type="predicted"/>
<dbReference type="Proteomes" id="UP000515679">
    <property type="component" value="Chromosome"/>
</dbReference>
<dbReference type="AlphaFoldDB" id="A0A7G5C263"/>
<evidence type="ECO:0000313" key="3">
    <source>
        <dbReference type="Proteomes" id="UP000515679"/>
    </source>
</evidence>
<keyword evidence="3" id="KW-1185">Reference proteome</keyword>
<dbReference type="RefSeq" id="WP_182299531.1">
    <property type="nucleotide sequence ID" value="NZ_CP041969.1"/>
</dbReference>
<dbReference type="Pfam" id="PF05368">
    <property type="entry name" value="NmrA"/>
    <property type="match status" value="1"/>
</dbReference>
<dbReference type="InterPro" id="IPR036291">
    <property type="entry name" value="NAD(P)-bd_dom_sf"/>
</dbReference>
<dbReference type="PANTHER" id="PTHR43162">
    <property type="match status" value="1"/>
</dbReference>
<feature type="domain" description="NmrA-like" evidence="1">
    <location>
        <begin position="2"/>
        <end position="217"/>
    </location>
</feature>
<dbReference type="SUPFAM" id="SSF51735">
    <property type="entry name" value="NAD(P)-binding Rossmann-fold domains"/>
    <property type="match status" value="1"/>
</dbReference>
<dbReference type="InterPro" id="IPR008030">
    <property type="entry name" value="NmrA-like"/>
</dbReference>
<organism evidence="2 3">
    <name type="scientific">Cohnella cholangitidis</name>
    <dbReference type="NCBI Taxonomy" id="2598458"/>
    <lineage>
        <taxon>Bacteria</taxon>
        <taxon>Bacillati</taxon>
        <taxon>Bacillota</taxon>
        <taxon>Bacilli</taxon>
        <taxon>Bacillales</taxon>
        <taxon>Paenibacillaceae</taxon>
        <taxon>Cohnella</taxon>
    </lineage>
</organism>
<accession>A0A7G5C263</accession>